<feature type="region of interest" description="Disordered" evidence="1">
    <location>
        <begin position="50"/>
        <end position="77"/>
    </location>
</feature>
<dbReference type="InterPro" id="IPR021109">
    <property type="entry name" value="Peptidase_aspartic_dom_sf"/>
</dbReference>
<proteinExistence type="predicted"/>
<keyword evidence="3" id="KW-1185">Reference proteome</keyword>
<reference evidence="2 3" key="1">
    <citation type="journal article" date="2018" name="Mol. Plant">
        <title>The genome of Artemisia annua provides insight into the evolution of Asteraceae family and artemisinin biosynthesis.</title>
        <authorList>
            <person name="Shen Q."/>
            <person name="Zhang L."/>
            <person name="Liao Z."/>
            <person name="Wang S."/>
            <person name="Yan T."/>
            <person name="Shi P."/>
            <person name="Liu M."/>
            <person name="Fu X."/>
            <person name="Pan Q."/>
            <person name="Wang Y."/>
            <person name="Lv Z."/>
            <person name="Lu X."/>
            <person name="Zhang F."/>
            <person name="Jiang W."/>
            <person name="Ma Y."/>
            <person name="Chen M."/>
            <person name="Hao X."/>
            <person name="Li L."/>
            <person name="Tang Y."/>
            <person name="Lv G."/>
            <person name="Zhou Y."/>
            <person name="Sun X."/>
            <person name="Brodelius P.E."/>
            <person name="Rose J.K.C."/>
            <person name="Tang K."/>
        </authorList>
    </citation>
    <scope>NUCLEOTIDE SEQUENCE [LARGE SCALE GENOMIC DNA]</scope>
    <source>
        <strain evidence="3">cv. Huhao1</strain>
        <tissue evidence="2">Leaf</tissue>
    </source>
</reference>
<dbReference type="STRING" id="35608.A0A2U1MX52"/>
<evidence type="ECO:0008006" key="4">
    <source>
        <dbReference type="Google" id="ProtNLM"/>
    </source>
</evidence>
<dbReference type="OrthoDB" id="1934862at2759"/>
<protein>
    <recommendedName>
        <fullName evidence="4">Reverse transcriptase domain-containing protein</fullName>
    </recommendedName>
</protein>
<dbReference type="Pfam" id="PF08284">
    <property type="entry name" value="RVP_2"/>
    <property type="match status" value="1"/>
</dbReference>
<evidence type="ECO:0000313" key="2">
    <source>
        <dbReference type="EMBL" id="PWA65784.1"/>
    </source>
</evidence>
<comment type="caution">
    <text evidence="2">The sequence shown here is derived from an EMBL/GenBank/DDBJ whole genome shotgun (WGS) entry which is preliminary data.</text>
</comment>
<sequence>MTKIAELEELFKHCNNTAEEQKQQDNRTYDRITFGGQSYRSTGTLTGLAVSHSGSGSTGTLVSTASTESKSLARSEKEKQLKRLTKAELAEKGSKGLCLICDQKLTPGHRCATPTLQVLLVDKESFADIAKVSLSSVASHTNNPTMRLKGILGGEEIVVLIDCGASNNFISAHLVERLGITVKDTPTFSLSLSNGGTVYNQGICKGVVISFPELQVVEDFLQLKMSNTRNYEVILGIKWLKTLGDVMANWQLFTMTFVSDSAYPSTPVVLTEDMAVMLTPERLKGVRSGDLQNPATREVLIKWKNYKATWESFSSIRKQFPEFHLEDKLAVWVGGISKTL</sequence>
<gene>
    <name evidence="2" type="ORF">CTI12_AA332280</name>
</gene>
<evidence type="ECO:0000256" key="1">
    <source>
        <dbReference type="SAM" id="MobiDB-lite"/>
    </source>
</evidence>
<dbReference type="Gene3D" id="2.40.70.10">
    <property type="entry name" value="Acid Proteases"/>
    <property type="match status" value="1"/>
</dbReference>
<dbReference type="Proteomes" id="UP000245207">
    <property type="component" value="Unassembled WGS sequence"/>
</dbReference>
<feature type="compositionally biased region" description="Low complexity" evidence="1">
    <location>
        <begin position="51"/>
        <end position="67"/>
    </location>
</feature>
<dbReference type="CDD" id="cd00303">
    <property type="entry name" value="retropepsin_like"/>
    <property type="match status" value="1"/>
</dbReference>
<accession>A0A2U1MX52</accession>
<dbReference type="AlphaFoldDB" id="A0A2U1MX52"/>
<dbReference type="SUPFAM" id="SSF50630">
    <property type="entry name" value="Acid proteases"/>
    <property type="match status" value="1"/>
</dbReference>
<evidence type="ECO:0000313" key="3">
    <source>
        <dbReference type="Proteomes" id="UP000245207"/>
    </source>
</evidence>
<name>A0A2U1MX52_ARTAN</name>
<dbReference type="EMBL" id="PKPP01004158">
    <property type="protein sequence ID" value="PWA65784.1"/>
    <property type="molecule type" value="Genomic_DNA"/>
</dbReference>
<organism evidence="2 3">
    <name type="scientific">Artemisia annua</name>
    <name type="common">Sweet wormwood</name>
    <dbReference type="NCBI Taxonomy" id="35608"/>
    <lineage>
        <taxon>Eukaryota</taxon>
        <taxon>Viridiplantae</taxon>
        <taxon>Streptophyta</taxon>
        <taxon>Embryophyta</taxon>
        <taxon>Tracheophyta</taxon>
        <taxon>Spermatophyta</taxon>
        <taxon>Magnoliopsida</taxon>
        <taxon>eudicotyledons</taxon>
        <taxon>Gunneridae</taxon>
        <taxon>Pentapetalae</taxon>
        <taxon>asterids</taxon>
        <taxon>campanulids</taxon>
        <taxon>Asterales</taxon>
        <taxon>Asteraceae</taxon>
        <taxon>Asteroideae</taxon>
        <taxon>Anthemideae</taxon>
        <taxon>Artemisiinae</taxon>
        <taxon>Artemisia</taxon>
    </lineage>
</organism>